<dbReference type="PROSITE" id="PS00092">
    <property type="entry name" value="N6_MTASE"/>
    <property type="match status" value="1"/>
</dbReference>
<dbReference type="SUPFAM" id="SSF53335">
    <property type="entry name" value="S-adenosyl-L-methionine-dependent methyltransferases"/>
    <property type="match status" value="1"/>
</dbReference>
<dbReference type="AlphaFoldDB" id="A0A5L4XIW2"/>
<evidence type="ECO:0000256" key="3">
    <source>
        <dbReference type="ARBA" id="ARBA00022679"/>
    </source>
</evidence>
<keyword evidence="4" id="KW-0949">S-adenosyl-L-methionine</keyword>
<keyword evidence="3" id="KW-0808">Transferase</keyword>
<evidence type="ECO:0000256" key="5">
    <source>
        <dbReference type="ARBA" id="ARBA00047942"/>
    </source>
</evidence>
<evidence type="ECO:0000256" key="1">
    <source>
        <dbReference type="ARBA" id="ARBA00011900"/>
    </source>
</evidence>
<dbReference type="GO" id="GO:0009307">
    <property type="term" value="P:DNA restriction-modification system"/>
    <property type="evidence" value="ECO:0007669"/>
    <property type="project" value="InterPro"/>
</dbReference>
<dbReference type="InterPro" id="IPR029063">
    <property type="entry name" value="SAM-dependent_MTases_sf"/>
</dbReference>
<dbReference type="Proteomes" id="UP000535509">
    <property type="component" value="Unassembled WGS sequence"/>
</dbReference>
<dbReference type="OMA" id="YNARQYG"/>
<protein>
    <recommendedName>
        <fullName evidence="1">site-specific DNA-methyltransferase (adenine-specific)</fullName>
        <ecNumber evidence="1">2.1.1.72</ecNumber>
    </recommendedName>
</protein>
<evidence type="ECO:0000313" key="6">
    <source>
        <dbReference type="EMBL" id="EAI8859409.1"/>
    </source>
</evidence>
<dbReference type="GO" id="GO:0003676">
    <property type="term" value="F:nucleic acid binding"/>
    <property type="evidence" value="ECO:0007669"/>
    <property type="project" value="InterPro"/>
</dbReference>
<organism evidence="6 7">
    <name type="scientific">Campylobacter fetus</name>
    <dbReference type="NCBI Taxonomy" id="196"/>
    <lineage>
        <taxon>Bacteria</taxon>
        <taxon>Pseudomonadati</taxon>
        <taxon>Campylobacterota</taxon>
        <taxon>Epsilonproteobacteria</taxon>
        <taxon>Campylobacterales</taxon>
        <taxon>Campylobacteraceae</taxon>
        <taxon>Campylobacter</taxon>
    </lineage>
</organism>
<accession>A0A5L4XIW2</accession>
<gene>
    <name evidence="6" type="ORF">CX802_06160</name>
</gene>
<evidence type="ECO:0000256" key="2">
    <source>
        <dbReference type="ARBA" id="ARBA00022603"/>
    </source>
</evidence>
<dbReference type="InterPro" id="IPR012327">
    <property type="entry name" value="MeTrfase_D12"/>
</dbReference>
<dbReference type="Pfam" id="PF02086">
    <property type="entry name" value="MethyltransfD12"/>
    <property type="match status" value="1"/>
</dbReference>
<comment type="caution">
    <text evidence="6">The sequence shown here is derived from an EMBL/GenBank/DDBJ whole genome shotgun (WGS) entry which is preliminary data.</text>
</comment>
<dbReference type="GeneID" id="61064664"/>
<comment type="catalytic activity">
    <reaction evidence="5">
        <text>a 2'-deoxyadenosine in DNA + S-adenosyl-L-methionine = an N(6)-methyl-2'-deoxyadenosine in DNA + S-adenosyl-L-homocysteine + H(+)</text>
        <dbReference type="Rhea" id="RHEA:15197"/>
        <dbReference type="Rhea" id="RHEA-COMP:12418"/>
        <dbReference type="Rhea" id="RHEA-COMP:12419"/>
        <dbReference type="ChEBI" id="CHEBI:15378"/>
        <dbReference type="ChEBI" id="CHEBI:57856"/>
        <dbReference type="ChEBI" id="CHEBI:59789"/>
        <dbReference type="ChEBI" id="CHEBI:90615"/>
        <dbReference type="ChEBI" id="CHEBI:90616"/>
        <dbReference type="EC" id="2.1.1.72"/>
    </reaction>
</comment>
<name>A0A5L4XIW2_CAMFE</name>
<dbReference type="RefSeq" id="WP_011731971.1">
    <property type="nucleotide sequence ID" value="NZ_AACCWR020000016.1"/>
</dbReference>
<dbReference type="EMBL" id="AABTCC010000017">
    <property type="protein sequence ID" value="EAI8859409.1"/>
    <property type="molecule type" value="Genomic_DNA"/>
</dbReference>
<keyword evidence="2 6" id="KW-0489">Methyltransferase</keyword>
<keyword evidence="7" id="KW-1185">Reference proteome</keyword>
<sequence>MSENPRYLKEQLITYLGNKRSLLGFIEAGIKGVKQDIKKDKVSFADIFSGSGIVARMARAHSHTIYTNDLELYSKVINECYQTNYSDELNEKLDFYYHKLSDIKDLKRGFITSLYAPKDENDIKKDDRVFFTLKNAMIIDTLRTAIDEIVPDELRVFFLAPLLSEVSVHSNTSGVFKGFYKNKLGIGEFGGNGKNALKRIMSDITLKKPVLSNFKCDSYVAQKDALEFAKDMQEVDIAYLDPPYNQHPYGSNYFMLNLIAKYEKPKDISLVSGIPKQWNRSIYNKKRDACSAFFELINNLKSKYLLISFNNEGFIDKDEFITNLSKIGRVELKEQKYNAFRGSRNLNGRDLHVFEQLYWVKK</sequence>
<dbReference type="InterPro" id="IPR002052">
    <property type="entry name" value="DNA_methylase_N6_adenine_CS"/>
</dbReference>
<proteinExistence type="predicted"/>
<dbReference type="EC" id="2.1.1.72" evidence="1"/>
<reference evidence="6 7" key="1">
    <citation type="submission" date="2018-06" db="EMBL/GenBank/DDBJ databases">
        <authorList>
            <consortium name="PulseNet: The National Subtyping Network for Foodborne Disease Surveillance"/>
            <person name="Tarr C.L."/>
            <person name="Trees E."/>
            <person name="Katz L.S."/>
            <person name="Carleton-Romer H.A."/>
            <person name="Stroika S."/>
            <person name="Kucerova Z."/>
            <person name="Roache K.F."/>
            <person name="Sabol A.L."/>
            <person name="Besser J."/>
            <person name="Gerner-Smidt P."/>
        </authorList>
    </citation>
    <scope>NUCLEOTIDE SEQUENCE [LARGE SCALE GENOMIC DNA]</scope>
    <source>
        <strain evidence="6 7">PNUSAC001503</strain>
    </source>
</reference>
<dbReference type="GO" id="GO:0032259">
    <property type="term" value="P:methylation"/>
    <property type="evidence" value="ECO:0007669"/>
    <property type="project" value="UniProtKB-KW"/>
</dbReference>
<evidence type="ECO:0000313" key="7">
    <source>
        <dbReference type="Proteomes" id="UP000535509"/>
    </source>
</evidence>
<evidence type="ECO:0000256" key="4">
    <source>
        <dbReference type="ARBA" id="ARBA00022691"/>
    </source>
</evidence>
<dbReference type="GO" id="GO:0009007">
    <property type="term" value="F:site-specific DNA-methyltransferase (adenine-specific) activity"/>
    <property type="evidence" value="ECO:0007669"/>
    <property type="project" value="UniProtKB-EC"/>
</dbReference>